<comment type="caution">
    <text evidence="2">The sequence shown here is derived from an EMBL/GenBank/DDBJ whole genome shotgun (WGS) entry which is preliminary data.</text>
</comment>
<dbReference type="Gene3D" id="3.90.550.10">
    <property type="entry name" value="Spore Coat Polysaccharide Biosynthesis Protein SpsA, Chain A"/>
    <property type="match status" value="1"/>
</dbReference>
<feature type="domain" description="Glycosyltransferase 2-like" evidence="1">
    <location>
        <begin position="7"/>
        <end position="106"/>
    </location>
</feature>
<evidence type="ECO:0000259" key="1">
    <source>
        <dbReference type="Pfam" id="PF00535"/>
    </source>
</evidence>
<name>A0A1F7GA12_9BACT</name>
<dbReference type="PANTHER" id="PTHR43630">
    <property type="entry name" value="POLY-BETA-1,6-N-ACETYL-D-GLUCOSAMINE SYNTHASE"/>
    <property type="match status" value="1"/>
</dbReference>
<dbReference type="AlphaFoldDB" id="A0A1F7GA12"/>
<dbReference type="EMBL" id="MFZG01000036">
    <property type="protein sequence ID" value="OGK15482.1"/>
    <property type="molecule type" value="Genomic_DNA"/>
</dbReference>
<dbReference type="Proteomes" id="UP000177208">
    <property type="component" value="Unassembled WGS sequence"/>
</dbReference>
<dbReference type="PANTHER" id="PTHR43630:SF2">
    <property type="entry name" value="GLYCOSYLTRANSFERASE"/>
    <property type="match status" value="1"/>
</dbReference>
<accession>A0A1F7GA12</accession>
<dbReference type="InterPro" id="IPR001173">
    <property type="entry name" value="Glyco_trans_2-like"/>
</dbReference>
<dbReference type="InterPro" id="IPR029044">
    <property type="entry name" value="Nucleotide-diphossugar_trans"/>
</dbReference>
<dbReference type="SUPFAM" id="SSF53448">
    <property type="entry name" value="Nucleotide-diphospho-sugar transferases"/>
    <property type="match status" value="1"/>
</dbReference>
<protein>
    <recommendedName>
        <fullName evidence="1">Glycosyltransferase 2-like domain-containing protein</fullName>
    </recommendedName>
</protein>
<evidence type="ECO:0000313" key="3">
    <source>
        <dbReference type="Proteomes" id="UP000177208"/>
    </source>
</evidence>
<proteinExistence type="predicted"/>
<organism evidence="2 3">
    <name type="scientific">Candidatus Roizmanbacteria bacterium RIFCSPHIGHO2_01_FULL_39_12c</name>
    <dbReference type="NCBI Taxonomy" id="1802031"/>
    <lineage>
        <taxon>Bacteria</taxon>
        <taxon>Candidatus Roizmaniibacteriota</taxon>
    </lineage>
</organism>
<gene>
    <name evidence="2" type="ORF">A2774_04275</name>
</gene>
<sequence length="274" mass="31382">MINKNISIIIHTFNDEKNIVGCIKSANLLSDKVIAIDMESSDKTVDLTEKNGAVAYSFPKSNYVEPAREFGISKVDSNWVLILDSDERMTAELANEIKKVIDAGSHSGLSKIDSGVPRRGGVPRITPTHYKIPRKNIFGKVKWLKHGGWWPDYQIRLINKKYFRSWPKPIHSFPVISGNLGYLENPILHYFHGDLESMVGKTIVFEDIESDLLFKAQKNVNTLTFFRKFMGELYRRLIRNLGFLDGELGIIELIYQAFSKTITYIYLYEKGRSL</sequence>
<reference evidence="2 3" key="1">
    <citation type="journal article" date="2016" name="Nat. Commun.">
        <title>Thousands of microbial genomes shed light on interconnected biogeochemical processes in an aquifer system.</title>
        <authorList>
            <person name="Anantharaman K."/>
            <person name="Brown C.T."/>
            <person name="Hug L.A."/>
            <person name="Sharon I."/>
            <person name="Castelle C.J."/>
            <person name="Probst A.J."/>
            <person name="Thomas B.C."/>
            <person name="Singh A."/>
            <person name="Wilkins M.J."/>
            <person name="Karaoz U."/>
            <person name="Brodie E.L."/>
            <person name="Williams K.H."/>
            <person name="Hubbard S.S."/>
            <person name="Banfield J.F."/>
        </authorList>
    </citation>
    <scope>NUCLEOTIDE SEQUENCE [LARGE SCALE GENOMIC DNA]</scope>
</reference>
<dbReference type="Pfam" id="PF00535">
    <property type="entry name" value="Glycos_transf_2"/>
    <property type="match status" value="1"/>
</dbReference>
<dbReference type="CDD" id="cd02511">
    <property type="entry name" value="Beta4Glucosyltransferase"/>
    <property type="match status" value="1"/>
</dbReference>
<evidence type="ECO:0000313" key="2">
    <source>
        <dbReference type="EMBL" id="OGK15482.1"/>
    </source>
</evidence>